<dbReference type="Proteomes" id="UP000515135">
    <property type="component" value="Unplaced"/>
</dbReference>
<dbReference type="Pfam" id="PF00097">
    <property type="entry name" value="zf-C3HC4"/>
    <property type="match status" value="1"/>
</dbReference>
<dbReference type="PROSITE" id="PS50089">
    <property type="entry name" value="ZF_RING_2"/>
    <property type="match status" value="1"/>
</dbReference>
<name>A0A6P5AFR7_BRABE</name>
<dbReference type="InterPro" id="IPR013083">
    <property type="entry name" value="Znf_RING/FYVE/PHD"/>
</dbReference>
<protein>
    <submittedName>
        <fullName evidence="8">Tripartite motif-containing protein 2-like</fullName>
    </submittedName>
</protein>
<dbReference type="OrthoDB" id="654191at2759"/>
<evidence type="ECO:0000313" key="8">
    <source>
        <dbReference type="RefSeq" id="XP_019640661.1"/>
    </source>
</evidence>
<dbReference type="InterPro" id="IPR017907">
    <property type="entry name" value="Znf_RING_CS"/>
</dbReference>
<evidence type="ECO:0000259" key="6">
    <source>
        <dbReference type="PROSITE" id="PS50089"/>
    </source>
</evidence>
<keyword evidence="5" id="KW-0175">Coiled coil</keyword>
<dbReference type="Gene3D" id="3.30.40.10">
    <property type="entry name" value="Zinc/RING finger domain, C3HC4 (zinc finger)"/>
    <property type="match status" value="1"/>
</dbReference>
<dbReference type="GO" id="GO:0008270">
    <property type="term" value="F:zinc ion binding"/>
    <property type="evidence" value="ECO:0007669"/>
    <property type="project" value="UniProtKB-KW"/>
</dbReference>
<evidence type="ECO:0000256" key="5">
    <source>
        <dbReference type="SAM" id="Coils"/>
    </source>
</evidence>
<keyword evidence="2 4" id="KW-0863">Zinc-finger</keyword>
<evidence type="ECO:0000256" key="2">
    <source>
        <dbReference type="ARBA" id="ARBA00022771"/>
    </source>
</evidence>
<dbReference type="PANTHER" id="PTHR25462:SF229">
    <property type="entry name" value="TRANSCRIPTION INTERMEDIARY FACTOR 1-BETA"/>
    <property type="match status" value="1"/>
</dbReference>
<feature type="coiled-coil region" evidence="5">
    <location>
        <begin position="158"/>
        <end position="188"/>
    </location>
</feature>
<dbReference type="Gene3D" id="3.30.160.60">
    <property type="entry name" value="Classic Zinc Finger"/>
    <property type="match status" value="1"/>
</dbReference>
<evidence type="ECO:0000256" key="4">
    <source>
        <dbReference type="PROSITE-ProRule" id="PRU00175"/>
    </source>
</evidence>
<feature type="domain" description="RING-type" evidence="6">
    <location>
        <begin position="20"/>
        <end position="60"/>
    </location>
</feature>
<dbReference type="SUPFAM" id="SSF57845">
    <property type="entry name" value="B-box zinc-binding domain"/>
    <property type="match status" value="1"/>
</dbReference>
<accession>A0A6P5AFR7</accession>
<dbReference type="KEGG" id="bbel:109482394"/>
<dbReference type="SUPFAM" id="SSF57850">
    <property type="entry name" value="RING/U-box"/>
    <property type="match status" value="1"/>
</dbReference>
<keyword evidence="1" id="KW-0479">Metal-binding</keyword>
<dbReference type="GeneID" id="109482394"/>
<dbReference type="PANTHER" id="PTHR25462">
    <property type="entry name" value="BONUS, ISOFORM C-RELATED"/>
    <property type="match status" value="1"/>
</dbReference>
<dbReference type="InterPro" id="IPR001841">
    <property type="entry name" value="Znf_RING"/>
</dbReference>
<dbReference type="InterPro" id="IPR018957">
    <property type="entry name" value="Znf_C3HC4_RING-type"/>
</dbReference>
<dbReference type="PROSITE" id="PS00518">
    <property type="entry name" value="ZF_RING_1"/>
    <property type="match status" value="1"/>
</dbReference>
<keyword evidence="3" id="KW-0862">Zinc</keyword>
<dbReference type="RefSeq" id="XP_019640661.1">
    <property type="nucleotide sequence ID" value="XM_019785102.1"/>
</dbReference>
<evidence type="ECO:0000256" key="1">
    <source>
        <dbReference type="ARBA" id="ARBA00022723"/>
    </source>
</evidence>
<reference evidence="8" key="1">
    <citation type="submission" date="2025-08" db="UniProtKB">
        <authorList>
            <consortium name="RefSeq"/>
        </authorList>
    </citation>
    <scope>IDENTIFICATION</scope>
    <source>
        <tissue evidence="8">Gonad</tissue>
    </source>
</reference>
<evidence type="ECO:0000256" key="3">
    <source>
        <dbReference type="ARBA" id="ARBA00022833"/>
    </source>
</evidence>
<organism evidence="7 8">
    <name type="scientific">Branchiostoma belcheri</name>
    <name type="common">Amphioxus</name>
    <dbReference type="NCBI Taxonomy" id="7741"/>
    <lineage>
        <taxon>Eukaryota</taxon>
        <taxon>Metazoa</taxon>
        <taxon>Chordata</taxon>
        <taxon>Cephalochordata</taxon>
        <taxon>Leptocardii</taxon>
        <taxon>Amphioxiformes</taxon>
        <taxon>Branchiostomatidae</taxon>
        <taxon>Branchiostoma</taxon>
    </lineage>
</organism>
<sequence>MASAPEKSFKQKILEENLCCGICEETLRHPKALPCLHSFCKECLTKWMSTRGGLSCPICRLDVPLPTDGVAGLPDNHLIAELCEKFSKKPADQEQDATQNCEYHPSKELQFICKSSKCGGLPICMQCFEESHVGHNHYVVQVKTEANEQMKKLITPLLEEKKKQVEDQNKYLKEIQDLENLITDGKNESEKNIKDSYAERVRLLTEDKDRLLKDMQQSYADNMRDFNAKKDAVQQQVKDLTDIMEEVEQTKTDPIKFLDEKDNLRDKLKQTKVDPLPAPLEVTATLCRPHEIKKKHLANGELVTEVFTIRETTRWWSATELRSSIRQKAQTARETFHTFRH</sequence>
<dbReference type="GO" id="GO:0006513">
    <property type="term" value="P:protein monoubiquitination"/>
    <property type="evidence" value="ECO:0007669"/>
    <property type="project" value="TreeGrafter"/>
</dbReference>
<dbReference type="GO" id="GO:0061630">
    <property type="term" value="F:ubiquitin protein ligase activity"/>
    <property type="evidence" value="ECO:0007669"/>
    <property type="project" value="TreeGrafter"/>
</dbReference>
<dbReference type="AlphaFoldDB" id="A0A6P5AFR7"/>
<evidence type="ECO:0000313" key="7">
    <source>
        <dbReference type="Proteomes" id="UP000515135"/>
    </source>
</evidence>
<dbReference type="InterPro" id="IPR047153">
    <property type="entry name" value="TRIM45/56/19-like"/>
</dbReference>
<proteinExistence type="predicted"/>
<gene>
    <name evidence="8" type="primary">LOC109482394</name>
</gene>
<feature type="coiled-coil region" evidence="5">
    <location>
        <begin position="223"/>
        <end position="250"/>
    </location>
</feature>
<keyword evidence="7" id="KW-1185">Reference proteome</keyword>
<dbReference type="SMART" id="SM00184">
    <property type="entry name" value="RING"/>
    <property type="match status" value="1"/>
</dbReference>